<evidence type="ECO:0000313" key="1">
    <source>
        <dbReference type="EMBL" id="SKM05435.1"/>
    </source>
</evidence>
<reference evidence="1 2" key="1">
    <citation type="submission" date="2016-11" db="EMBL/GenBank/DDBJ databases">
        <authorList>
            <consortium name="Pathogen Informatics"/>
        </authorList>
    </citation>
    <scope>NUCLEOTIDE SEQUENCE [LARGE SCALE GENOMIC DNA]</scope>
    <source>
        <strain evidence="1 2">911</strain>
    </source>
</reference>
<gene>
    <name evidence="1" type="ORF">SAMEA2259716_02453</name>
</gene>
<dbReference type="Proteomes" id="UP000190074">
    <property type="component" value="Unassembled WGS sequence"/>
</dbReference>
<proteinExistence type="predicted"/>
<protein>
    <submittedName>
        <fullName evidence="1">Uncharacterized protein</fullName>
    </submittedName>
</protein>
<organism evidence="1 2">
    <name type="scientific">Mycobacteroides abscessus subsp. massiliense</name>
    <dbReference type="NCBI Taxonomy" id="1962118"/>
    <lineage>
        <taxon>Bacteria</taxon>
        <taxon>Bacillati</taxon>
        <taxon>Actinomycetota</taxon>
        <taxon>Actinomycetes</taxon>
        <taxon>Mycobacteriales</taxon>
        <taxon>Mycobacteriaceae</taxon>
        <taxon>Mycobacteroides</taxon>
        <taxon>Mycobacteroides abscessus</taxon>
    </lineage>
</organism>
<evidence type="ECO:0000313" key="2">
    <source>
        <dbReference type="Proteomes" id="UP000190074"/>
    </source>
</evidence>
<accession>A0A1U0U8S2</accession>
<dbReference type="AlphaFoldDB" id="A0A1U0U8S2"/>
<dbReference type="EMBL" id="FVGW01000004">
    <property type="protein sequence ID" value="SKM05435.1"/>
    <property type="molecule type" value="Genomic_DNA"/>
</dbReference>
<name>A0A1U0U8S2_9MYCO</name>
<sequence length="105" mass="10761">MGGVIKADLDALDRLGKQIDALAVELRADIPTGGAASPGASPALVALQALATEVLPNVGHAFVGWMGAFNDVRGAFLSGVIETEEHGMAVMRSIGNMSQHPTPRG</sequence>